<dbReference type="GO" id="GO:0009898">
    <property type="term" value="C:cytoplasmic side of plasma membrane"/>
    <property type="evidence" value="ECO:0007669"/>
    <property type="project" value="TreeGrafter"/>
</dbReference>
<dbReference type="PANTHER" id="PTHR43384">
    <property type="entry name" value="SEPTUM SITE-DETERMINING PROTEIN MIND HOMOLOG, CHLOROPLASTIC-RELATED"/>
    <property type="match status" value="1"/>
</dbReference>
<dbReference type="Pfam" id="PF01656">
    <property type="entry name" value="CbiA"/>
    <property type="match status" value="1"/>
</dbReference>
<dbReference type="EMBL" id="DRND01000412">
    <property type="protein sequence ID" value="HFC47255.1"/>
    <property type="molecule type" value="Genomic_DNA"/>
</dbReference>
<sequence length="259" mass="28491">MTAVTQKAICLAMAGKGGTGKTTLSALLIKYLVEKGLTPVLAVDADANANLNELLGVEVETTLGEIRDKMKTETPPGMTKNEYMEMHINQAIIEEKGFDLIVMGQPEGPGCYCMANSILAQVIENLMKSYRYLLVDNEAGMEHLSRLNLRDIEILFVVSDASSRGVLTAIRIAALTASLGVKVGQKVLIVNKAPEDVPEALDRQVREAEAKTDLIFGGYLPQSPMVFQYEVEQRPLLDLPPSEEIVVKSYEIFDRFIRT</sequence>
<comment type="caution">
    <text evidence="2">The sequence shown here is derived from an EMBL/GenBank/DDBJ whole genome shotgun (WGS) entry which is preliminary data.</text>
</comment>
<dbReference type="AlphaFoldDB" id="A0A7V2SWH6"/>
<dbReference type="Gene3D" id="3.40.50.300">
    <property type="entry name" value="P-loop containing nucleotide triphosphate hydrolases"/>
    <property type="match status" value="1"/>
</dbReference>
<accession>A0A7V2SWH6</accession>
<dbReference type="InterPro" id="IPR050625">
    <property type="entry name" value="ParA/MinD_ATPase"/>
</dbReference>
<dbReference type="GO" id="GO:0016887">
    <property type="term" value="F:ATP hydrolysis activity"/>
    <property type="evidence" value="ECO:0007669"/>
    <property type="project" value="TreeGrafter"/>
</dbReference>
<dbReference type="InterPro" id="IPR027417">
    <property type="entry name" value="P-loop_NTPase"/>
</dbReference>
<proteinExistence type="predicted"/>
<evidence type="ECO:0000259" key="1">
    <source>
        <dbReference type="Pfam" id="PF01656"/>
    </source>
</evidence>
<evidence type="ECO:0000313" key="2">
    <source>
        <dbReference type="EMBL" id="HFC47255.1"/>
    </source>
</evidence>
<dbReference type="GO" id="GO:0051782">
    <property type="term" value="P:negative regulation of cell division"/>
    <property type="evidence" value="ECO:0007669"/>
    <property type="project" value="TreeGrafter"/>
</dbReference>
<gene>
    <name evidence="2" type="ORF">ENJ63_05160</name>
</gene>
<dbReference type="PANTHER" id="PTHR43384:SF7">
    <property type="entry name" value="CARBON-MONOXIDE DEHYDROGENASE ACCESSORY PROTEIN"/>
    <property type="match status" value="1"/>
</dbReference>
<dbReference type="PIRSF" id="PIRSF005647">
    <property type="entry name" value="CooC"/>
    <property type="match status" value="1"/>
</dbReference>
<dbReference type="InterPro" id="IPR014433">
    <property type="entry name" value="CooC"/>
</dbReference>
<dbReference type="Proteomes" id="UP000885797">
    <property type="component" value="Unassembled WGS sequence"/>
</dbReference>
<organism evidence="2">
    <name type="scientific">Dissulfuribacter thermophilus</name>
    <dbReference type="NCBI Taxonomy" id="1156395"/>
    <lineage>
        <taxon>Bacteria</taxon>
        <taxon>Pseudomonadati</taxon>
        <taxon>Thermodesulfobacteriota</taxon>
        <taxon>Dissulfuribacteria</taxon>
        <taxon>Dissulfuribacterales</taxon>
        <taxon>Dissulfuribacteraceae</taxon>
        <taxon>Dissulfuribacter</taxon>
    </lineage>
</organism>
<reference evidence="2" key="1">
    <citation type="journal article" date="2020" name="mSystems">
        <title>Genome- and Community-Level Interaction Insights into Carbon Utilization and Element Cycling Functions of Hydrothermarchaeota in Hydrothermal Sediment.</title>
        <authorList>
            <person name="Zhou Z."/>
            <person name="Liu Y."/>
            <person name="Xu W."/>
            <person name="Pan J."/>
            <person name="Luo Z.H."/>
            <person name="Li M."/>
        </authorList>
    </citation>
    <scope>NUCLEOTIDE SEQUENCE [LARGE SCALE GENOMIC DNA]</scope>
    <source>
        <strain evidence="2">HyVt-503</strain>
    </source>
</reference>
<protein>
    <submittedName>
        <fullName evidence="2">Carbon monoxide dehydrogenase</fullName>
    </submittedName>
</protein>
<dbReference type="InterPro" id="IPR002586">
    <property type="entry name" value="CobQ/CobB/MinD/ParA_Nub-bd_dom"/>
</dbReference>
<dbReference type="GO" id="GO:0005524">
    <property type="term" value="F:ATP binding"/>
    <property type="evidence" value="ECO:0007669"/>
    <property type="project" value="TreeGrafter"/>
</dbReference>
<feature type="domain" description="CobQ/CobB/MinD/ParA nucleotide binding" evidence="1">
    <location>
        <begin position="12"/>
        <end position="234"/>
    </location>
</feature>
<dbReference type="GO" id="GO:0005829">
    <property type="term" value="C:cytosol"/>
    <property type="evidence" value="ECO:0007669"/>
    <property type="project" value="TreeGrafter"/>
</dbReference>
<name>A0A7V2SWH6_9BACT</name>
<dbReference type="SUPFAM" id="SSF52540">
    <property type="entry name" value="P-loop containing nucleoside triphosphate hydrolases"/>
    <property type="match status" value="1"/>
</dbReference>